<evidence type="ECO:0000259" key="2">
    <source>
        <dbReference type="PROSITE" id="PS50110"/>
    </source>
</evidence>
<comment type="caution">
    <text evidence="4">The sequence shown here is derived from an EMBL/GenBank/DDBJ whole genome shotgun (WGS) entry which is preliminary data.</text>
</comment>
<dbReference type="PROSITE" id="PS50930">
    <property type="entry name" value="HTH_LYTTR"/>
    <property type="match status" value="1"/>
</dbReference>
<dbReference type="PANTHER" id="PTHR45526">
    <property type="entry name" value="TRANSCRIPTIONAL REGULATORY PROTEIN DPIA"/>
    <property type="match status" value="1"/>
</dbReference>
<dbReference type="AlphaFoldDB" id="A0A1V9ESL9"/>
<dbReference type="InterPro" id="IPR011006">
    <property type="entry name" value="CheY-like_superfamily"/>
</dbReference>
<dbReference type="SMART" id="SM00850">
    <property type="entry name" value="LytTR"/>
    <property type="match status" value="1"/>
</dbReference>
<dbReference type="OrthoDB" id="1646880at2"/>
<dbReference type="Pfam" id="PF00072">
    <property type="entry name" value="Response_reg"/>
    <property type="match status" value="1"/>
</dbReference>
<gene>
    <name evidence="4" type="ORF">A4R26_31215</name>
</gene>
<feature type="modified residue" description="4-aspartylphosphate" evidence="1">
    <location>
        <position position="59"/>
    </location>
</feature>
<dbReference type="InterPro" id="IPR007492">
    <property type="entry name" value="LytTR_DNA-bd_dom"/>
</dbReference>
<dbReference type="PROSITE" id="PS50110">
    <property type="entry name" value="RESPONSE_REGULATORY"/>
    <property type="match status" value="1"/>
</dbReference>
<dbReference type="Proteomes" id="UP000192276">
    <property type="component" value="Unassembled WGS sequence"/>
</dbReference>
<evidence type="ECO:0000313" key="5">
    <source>
        <dbReference type="Proteomes" id="UP000192276"/>
    </source>
</evidence>
<dbReference type="GO" id="GO:0000156">
    <property type="term" value="F:phosphorelay response regulator activity"/>
    <property type="evidence" value="ECO:0007669"/>
    <property type="project" value="TreeGrafter"/>
</dbReference>
<dbReference type="STRING" id="550983.A4R26_31215"/>
<dbReference type="SMART" id="SM00448">
    <property type="entry name" value="REC"/>
    <property type="match status" value="1"/>
</dbReference>
<dbReference type="GO" id="GO:0003677">
    <property type="term" value="F:DNA binding"/>
    <property type="evidence" value="ECO:0007669"/>
    <property type="project" value="InterPro"/>
</dbReference>
<accession>A0A1V9ESL9</accession>
<evidence type="ECO:0000256" key="1">
    <source>
        <dbReference type="PROSITE-ProRule" id="PRU00169"/>
    </source>
</evidence>
<dbReference type="PANTHER" id="PTHR45526:SF1">
    <property type="entry name" value="TRANSCRIPTIONAL REGULATORY PROTEIN DCUR-RELATED"/>
    <property type="match status" value="1"/>
</dbReference>
<reference evidence="5" key="1">
    <citation type="submission" date="2016-04" db="EMBL/GenBank/DDBJ databases">
        <authorList>
            <person name="Chen L."/>
            <person name="Zhuang W."/>
            <person name="Wang G."/>
        </authorList>
    </citation>
    <scope>NUCLEOTIDE SEQUENCE [LARGE SCALE GENOMIC DNA]</scope>
    <source>
        <strain evidence="5">208</strain>
    </source>
</reference>
<keyword evidence="5" id="KW-1185">Reference proteome</keyword>
<dbReference type="EMBL" id="LWBP01000231">
    <property type="protein sequence ID" value="OQP48914.1"/>
    <property type="molecule type" value="Genomic_DNA"/>
</dbReference>
<proteinExistence type="predicted"/>
<feature type="domain" description="HTH LytTR-type" evidence="3">
    <location>
        <begin position="155"/>
        <end position="243"/>
    </location>
</feature>
<evidence type="ECO:0000259" key="3">
    <source>
        <dbReference type="PROSITE" id="PS50930"/>
    </source>
</evidence>
<keyword evidence="1" id="KW-0597">Phosphoprotein</keyword>
<dbReference type="Gene3D" id="2.40.50.1020">
    <property type="entry name" value="LytTr DNA-binding domain"/>
    <property type="match status" value="1"/>
</dbReference>
<evidence type="ECO:0008006" key="6">
    <source>
        <dbReference type="Google" id="ProtNLM"/>
    </source>
</evidence>
<dbReference type="Gene3D" id="3.40.50.2300">
    <property type="match status" value="1"/>
</dbReference>
<name>A0A1V9ESL9_9BACT</name>
<feature type="domain" description="Response regulatory" evidence="2">
    <location>
        <begin position="8"/>
        <end position="119"/>
    </location>
</feature>
<dbReference type="InterPro" id="IPR051271">
    <property type="entry name" value="2C-system_Tx_regulators"/>
</dbReference>
<dbReference type="InterPro" id="IPR001789">
    <property type="entry name" value="Sig_transdc_resp-reg_receiver"/>
</dbReference>
<protein>
    <recommendedName>
        <fullName evidence="6">DNA-binding response regulator</fullName>
    </recommendedName>
</protein>
<dbReference type="Pfam" id="PF04397">
    <property type="entry name" value="LytTR"/>
    <property type="match status" value="1"/>
</dbReference>
<organism evidence="4 5">
    <name type="scientific">Niastella populi</name>
    <dbReference type="NCBI Taxonomy" id="550983"/>
    <lineage>
        <taxon>Bacteria</taxon>
        <taxon>Pseudomonadati</taxon>
        <taxon>Bacteroidota</taxon>
        <taxon>Chitinophagia</taxon>
        <taxon>Chitinophagales</taxon>
        <taxon>Chitinophagaceae</taxon>
        <taxon>Niastella</taxon>
    </lineage>
</organism>
<sequence>MNLTAPLRVIIVEDMIAIRHDIEDFIKQQTGFIVIGTCGTVHDAIVLIHHTQPDLLLLDIGLPDGTGFDILEQLPAQMKVIFLTAHHEYAIRAIRYGAIDYLLKPLNKQELTEALQRVVVSKPLLQEQIAITLHSFRKNIEQGYIALRNRYYVQIVELNKIKYLKGDNGYTTFFLNDGKKVVTTKSLKDYEEFLPADSFLRTHQSYMVNELYIDRYLPKECILYLEDGAKIPVAVRKKEMLDSYFKKL</sequence>
<dbReference type="RefSeq" id="WP_081170242.1">
    <property type="nucleotide sequence ID" value="NZ_LWBP01000231.1"/>
</dbReference>
<dbReference type="SUPFAM" id="SSF52172">
    <property type="entry name" value="CheY-like"/>
    <property type="match status" value="1"/>
</dbReference>
<evidence type="ECO:0000313" key="4">
    <source>
        <dbReference type="EMBL" id="OQP48914.1"/>
    </source>
</evidence>